<proteinExistence type="predicted"/>
<evidence type="ECO:0000256" key="2">
    <source>
        <dbReference type="SAM" id="Phobius"/>
    </source>
</evidence>
<protein>
    <recommendedName>
        <fullName evidence="5">Transmembrane protein</fullName>
    </recommendedName>
</protein>
<feature type="region of interest" description="Disordered" evidence="1">
    <location>
        <begin position="1"/>
        <end position="47"/>
    </location>
</feature>
<reference evidence="4" key="1">
    <citation type="journal article" date="2019" name="Int. J. Syst. Evol. Microbiol.">
        <title>The Global Catalogue of Microorganisms (GCM) 10K type strain sequencing project: providing services to taxonomists for standard genome sequencing and annotation.</title>
        <authorList>
            <consortium name="The Broad Institute Genomics Platform"/>
            <consortium name="The Broad Institute Genome Sequencing Center for Infectious Disease"/>
            <person name="Wu L."/>
            <person name="Ma J."/>
        </authorList>
    </citation>
    <scope>NUCLEOTIDE SEQUENCE [LARGE SCALE GENOMIC DNA]</scope>
    <source>
        <strain evidence="4">CGMCC 1.13681</strain>
    </source>
</reference>
<keyword evidence="4" id="KW-1185">Reference proteome</keyword>
<feature type="compositionally biased region" description="Basic and acidic residues" evidence="1">
    <location>
        <begin position="1"/>
        <end position="12"/>
    </location>
</feature>
<keyword evidence="2" id="KW-0812">Transmembrane</keyword>
<dbReference type="EMBL" id="JBHSZO010000013">
    <property type="protein sequence ID" value="MFC7218627.1"/>
    <property type="molecule type" value="Genomic_DNA"/>
</dbReference>
<dbReference type="Proteomes" id="UP001596413">
    <property type="component" value="Unassembled WGS sequence"/>
</dbReference>
<evidence type="ECO:0000256" key="1">
    <source>
        <dbReference type="SAM" id="MobiDB-lite"/>
    </source>
</evidence>
<dbReference type="RefSeq" id="WP_386414071.1">
    <property type="nucleotide sequence ID" value="NZ_JBHSZO010000013.1"/>
</dbReference>
<evidence type="ECO:0000313" key="3">
    <source>
        <dbReference type="EMBL" id="MFC7218627.1"/>
    </source>
</evidence>
<sequence length="157" mass="16705">MEAAPRDSRQDPPPDEAAGLLHDAPPAGHDGDDTPLPPGNSLPMGEESFRELRPPRLLRFWQLAPITVCAVLGSLMFAFPLAFEFGDGGAVVAMLGLLISLTAGGWALMAARRVGYTLPGLGAVGPQRRARWRAASLYAATVAVLVALAVWRIARLR</sequence>
<name>A0ABW2GG45_9ACTN</name>
<evidence type="ECO:0000313" key="4">
    <source>
        <dbReference type="Proteomes" id="UP001596413"/>
    </source>
</evidence>
<keyword evidence="2" id="KW-1133">Transmembrane helix</keyword>
<accession>A0ABW2GG45</accession>
<keyword evidence="2" id="KW-0472">Membrane</keyword>
<evidence type="ECO:0008006" key="5">
    <source>
        <dbReference type="Google" id="ProtNLM"/>
    </source>
</evidence>
<gene>
    <name evidence="3" type="ORF">ACFQLX_10675</name>
</gene>
<comment type="caution">
    <text evidence="3">The sequence shown here is derived from an EMBL/GenBank/DDBJ whole genome shotgun (WGS) entry which is preliminary data.</text>
</comment>
<organism evidence="3 4">
    <name type="scientific">Streptomyces polyrhachis</name>
    <dbReference type="NCBI Taxonomy" id="1282885"/>
    <lineage>
        <taxon>Bacteria</taxon>
        <taxon>Bacillati</taxon>
        <taxon>Actinomycetota</taxon>
        <taxon>Actinomycetes</taxon>
        <taxon>Kitasatosporales</taxon>
        <taxon>Streptomycetaceae</taxon>
        <taxon>Streptomyces</taxon>
    </lineage>
</organism>
<feature type="transmembrane region" description="Helical" evidence="2">
    <location>
        <begin position="132"/>
        <end position="154"/>
    </location>
</feature>
<feature type="transmembrane region" description="Helical" evidence="2">
    <location>
        <begin position="60"/>
        <end position="83"/>
    </location>
</feature>
<feature type="transmembrane region" description="Helical" evidence="2">
    <location>
        <begin position="89"/>
        <end position="111"/>
    </location>
</feature>